<sequence length="67" mass="7451">MKQTRTEQELNGREIALLLELFTNCMELAARYKAAGKTELDADVIDLVGRGNGYRRQLKALGVLVGK</sequence>
<accession>A0AB36J9Z0</accession>
<dbReference type="EMBL" id="MPTO01000041">
    <property type="protein sequence ID" value="OME11229.1"/>
    <property type="molecule type" value="Genomic_DNA"/>
</dbReference>
<protein>
    <submittedName>
        <fullName evidence="1">Uncharacterized protein</fullName>
    </submittedName>
</protein>
<dbReference type="AlphaFoldDB" id="A0AB36J9Z0"/>
<dbReference type="RefSeq" id="WP_076138646.1">
    <property type="nucleotide sequence ID" value="NZ_MPTN01000050.1"/>
</dbReference>
<evidence type="ECO:0000313" key="2">
    <source>
        <dbReference type="Proteomes" id="UP000187323"/>
    </source>
</evidence>
<evidence type="ECO:0000313" key="1">
    <source>
        <dbReference type="EMBL" id="OME11229.1"/>
    </source>
</evidence>
<reference evidence="1 2" key="1">
    <citation type="submission" date="2016-10" db="EMBL/GenBank/DDBJ databases">
        <title>Paenibacillus species isolates.</title>
        <authorList>
            <person name="Beno S.M."/>
        </authorList>
    </citation>
    <scope>NUCLEOTIDE SEQUENCE [LARGE SCALE GENOMIC DNA]</scope>
    <source>
        <strain evidence="1 2">FSL H7-0918</strain>
    </source>
</reference>
<proteinExistence type="predicted"/>
<dbReference type="Proteomes" id="UP000187323">
    <property type="component" value="Unassembled WGS sequence"/>
</dbReference>
<comment type="caution">
    <text evidence="1">The sequence shown here is derived from an EMBL/GenBank/DDBJ whole genome shotgun (WGS) entry which is preliminary data.</text>
</comment>
<organism evidence="1 2">
    <name type="scientific">Paenibacillus odorifer</name>
    <dbReference type="NCBI Taxonomy" id="189426"/>
    <lineage>
        <taxon>Bacteria</taxon>
        <taxon>Bacillati</taxon>
        <taxon>Bacillota</taxon>
        <taxon>Bacilli</taxon>
        <taxon>Bacillales</taxon>
        <taxon>Paenibacillaceae</taxon>
        <taxon>Paenibacillus</taxon>
    </lineage>
</organism>
<name>A0AB36J9Z0_9BACL</name>
<gene>
    <name evidence="1" type="ORF">BSK47_29495</name>
</gene>